<dbReference type="InterPro" id="IPR013113">
    <property type="entry name" value="SIP_FAD-bd"/>
</dbReference>
<dbReference type="Gene3D" id="3.40.50.80">
    <property type="entry name" value="Nucleotide-binding domain of ferredoxin-NADP reductase (FNR) module"/>
    <property type="match status" value="1"/>
</dbReference>
<dbReference type="CDD" id="cd06193">
    <property type="entry name" value="siderophore_interacting"/>
    <property type="match status" value="1"/>
</dbReference>
<dbReference type="PANTHER" id="PTHR30157">
    <property type="entry name" value="FERRIC REDUCTASE, NADPH-DEPENDENT"/>
    <property type="match status" value="1"/>
</dbReference>
<dbReference type="Pfam" id="PF04954">
    <property type="entry name" value="SIP"/>
    <property type="match status" value="1"/>
</dbReference>
<dbReference type="PROSITE" id="PS51384">
    <property type="entry name" value="FAD_FR"/>
    <property type="match status" value="1"/>
</dbReference>
<gene>
    <name evidence="3" type="ORF">GCM10023320_21300</name>
</gene>
<dbReference type="InterPro" id="IPR017927">
    <property type="entry name" value="FAD-bd_FR_type"/>
</dbReference>
<proteinExistence type="predicted"/>
<dbReference type="InterPro" id="IPR039261">
    <property type="entry name" value="FNR_nucleotide-bd"/>
</dbReference>
<dbReference type="Gene3D" id="2.40.30.10">
    <property type="entry name" value="Translation factors"/>
    <property type="match status" value="1"/>
</dbReference>
<feature type="region of interest" description="Disordered" evidence="1">
    <location>
        <begin position="278"/>
        <end position="310"/>
    </location>
</feature>
<dbReference type="SUPFAM" id="SSF63380">
    <property type="entry name" value="Riboflavin synthase domain-like"/>
    <property type="match status" value="1"/>
</dbReference>
<dbReference type="Proteomes" id="UP001500804">
    <property type="component" value="Unassembled WGS sequence"/>
</dbReference>
<reference evidence="4" key="1">
    <citation type="journal article" date="2019" name="Int. J. Syst. Evol. Microbiol.">
        <title>The Global Catalogue of Microorganisms (GCM) 10K type strain sequencing project: providing services to taxonomists for standard genome sequencing and annotation.</title>
        <authorList>
            <consortium name="The Broad Institute Genomics Platform"/>
            <consortium name="The Broad Institute Genome Sequencing Center for Infectious Disease"/>
            <person name="Wu L."/>
            <person name="Ma J."/>
        </authorList>
    </citation>
    <scope>NUCLEOTIDE SEQUENCE [LARGE SCALE GENOMIC DNA]</scope>
    <source>
        <strain evidence="4">JCM 18302</strain>
    </source>
</reference>
<evidence type="ECO:0000313" key="3">
    <source>
        <dbReference type="EMBL" id="GAA5118009.1"/>
    </source>
</evidence>
<dbReference type="InterPro" id="IPR017938">
    <property type="entry name" value="Riboflavin_synthase-like_b-brl"/>
</dbReference>
<keyword evidence="4" id="KW-1185">Reference proteome</keyword>
<dbReference type="EMBL" id="BAABJO010000006">
    <property type="protein sequence ID" value="GAA5118009.1"/>
    <property type="molecule type" value="Genomic_DNA"/>
</dbReference>
<dbReference type="RefSeq" id="WP_345604750.1">
    <property type="nucleotide sequence ID" value="NZ_BAABJO010000006.1"/>
</dbReference>
<dbReference type="InterPro" id="IPR039374">
    <property type="entry name" value="SIP_fam"/>
</dbReference>
<evidence type="ECO:0000259" key="2">
    <source>
        <dbReference type="PROSITE" id="PS51384"/>
    </source>
</evidence>
<evidence type="ECO:0000256" key="1">
    <source>
        <dbReference type="SAM" id="MobiDB-lite"/>
    </source>
</evidence>
<dbReference type="InterPro" id="IPR007037">
    <property type="entry name" value="SIP_rossman_dom"/>
</dbReference>
<sequence>MRRRPPLPHSVVEVLRTRRVTPRMQRITFGGPDVARFAPVGPDQHVKLFFPRRPGGPIDVPAMPDDGDVGRWYGAYLRMPDEDRPWMRSYTIRAHDPVRAEIDVDFVLHGGADADADGGDGHAGPAAAWAATAAPGERLGMLGPQITRLREPGPHAWKLIAGDESVLPAIGALVESLGAHERAVVFVEVRDAAEEQELTSPGRVDLRWLHRGDLAPGASTALVDAVRAAELPEGPAFAWLAGEASVVRALRRHLVAERGIARRAVSFTGYWRLHRTQDDAPSEEEIAEQAEVLADAADSPATGARGTAGA</sequence>
<name>A0ABP9NLB1_9PSEU</name>
<dbReference type="PANTHER" id="PTHR30157:SF0">
    <property type="entry name" value="NADPH-DEPENDENT FERRIC-CHELATE REDUCTASE"/>
    <property type="match status" value="1"/>
</dbReference>
<feature type="domain" description="FAD-binding FR-type" evidence="2">
    <location>
        <begin position="7"/>
        <end position="151"/>
    </location>
</feature>
<organism evidence="3 4">
    <name type="scientific">Pseudonocardia adelaidensis</name>
    <dbReference type="NCBI Taxonomy" id="648754"/>
    <lineage>
        <taxon>Bacteria</taxon>
        <taxon>Bacillati</taxon>
        <taxon>Actinomycetota</taxon>
        <taxon>Actinomycetes</taxon>
        <taxon>Pseudonocardiales</taxon>
        <taxon>Pseudonocardiaceae</taxon>
        <taxon>Pseudonocardia</taxon>
    </lineage>
</organism>
<comment type="caution">
    <text evidence="3">The sequence shown here is derived from an EMBL/GenBank/DDBJ whole genome shotgun (WGS) entry which is preliminary data.</text>
</comment>
<dbReference type="Pfam" id="PF08021">
    <property type="entry name" value="FAD_binding_9"/>
    <property type="match status" value="1"/>
</dbReference>
<evidence type="ECO:0000313" key="4">
    <source>
        <dbReference type="Proteomes" id="UP001500804"/>
    </source>
</evidence>
<accession>A0ABP9NLB1</accession>
<protein>
    <submittedName>
        <fullName evidence="3">Siderophore-interacting protein</fullName>
    </submittedName>
</protein>